<evidence type="ECO:0000313" key="3">
    <source>
        <dbReference type="EMBL" id="KMZ63154.1"/>
    </source>
</evidence>
<dbReference type="EMBL" id="LFYR01001262">
    <property type="protein sequence ID" value="KMZ63154.1"/>
    <property type="molecule type" value="Genomic_DNA"/>
</dbReference>
<accession>A0A0K9P2G6</accession>
<gene>
    <name evidence="3" type="ORF">ZOSMA_422G00010</name>
</gene>
<protein>
    <submittedName>
        <fullName evidence="3">Uncharacterized protein</fullName>
    </submittedName>
</protein>
<reference evidence="4" key="1">
    <citation type="journal article" date="2016" name="Nature">
        <title>The genome of the seagrass Zostera marina reveals angiosperm adaptation to the sea.</title>
        <authorList>
            <person name="Olsen J.L."/>
            <person name="Rouze P."/>
            <person name="Verhelst B."/>
            <person name="Lin Y.-C."/>
            <person name="Bayer T."/>
            <person name="Collen J."/>
            <person name="Dattolo E."/>
            <person name="De Paoli E."/>
            <person name="Dittami S."/>
            <person name="Maumus F."/>
            <person name="Michel G."/>
            <person name="Kersting A."/>
            <person name="Lauritano C."/>
            <person name="Lohaus R."/>
            <person name="Toepel M."/>
            <person name="Tonon T."/>
            <person name="Vanneste K."/>
            <person name="Amirebrahimi M."/>
            <person name="Brakel J."/>
            <person name="Bostroem C."/>
            <person name="Chovatia M."/>
            <person name="Grimwood J."/>
            <person name="Jenkins J.W."/>
            <person name="Jueterbock A."/>
            <person name="Mraz A."/>
            <person name="Stam W.T."/>
            <person name="Tice H."/>
            <person name="Bornberg-Bauer E."/>
            <person name="Green P.J."/>
            <person name="Pearson G.A."/>
            <person name="Procaccini G."/>
            <person name="Duarte C.M."/>
            <person name="Schmutz J."/>
            <person name="Reusch T.B.H."/>
            <person name="Van de Peer Y."/>
        </authorList>
    </citation>
    <scope>NUCLEOTIDE SEQUENCE [LARGE SCALE GENOMIC DNA]</scope>
    <source>
        <strain evidence="4">cv. Finnish</strain>
    </source>
</reference>
<keyword evidence="2" id="KW-0812">Transmembrane</keyword>
<evidence type="ECO:0000256" key="1">
    <source>
        <dbReference type="SAM" id="MobiDB-lite"/>
    </source>
</evidence>
<proteinExistence type="predicted"/>
<evidence type="ECO:0000256" key="2">
    <source>
        <dbReference type="SAM" id="Phobius"/>
    </source>
</evidence>
<dbReference type="AlphaFoldDB" id="A0A0K9P2G6"/>
<evidence type="ECO:0000313" key="4">
    <source>
        <dbReference type="Proteomes" id="UP000036987"/>
    </source>
</evidence>
<comment type="caution">
    <text evidence="3">The sequence shown here is derived from an EMBL/GenBank/DDBJ whole genome shotgun (WGS) entry which is preliminary data.</text>
</comment>
<sequence length="56" mass="6177">MGQLEMENEYVGNSPRLSSEVSSGSAVLVGNLVGLLLLLPLLVGFSYLGWEKYLWF</sequence>
<feature type="region of interest" description="Disordered" evidence="1">
    <location>
        <begin position="1"/>
        <end position="20"/>
    </location>
</feature>
<keyword evidence="2" id="KW-1133">Transmembrane helix</keyword>
<name>A0A0K9P2G6_ZOSMR</name>
<keyword evidence="4" id="KW-1185">Reference proteome</keyword>
<dbReference type="Proteomes" id="UP000036987">
    <property type="component" value="Unassembled WGS sequence"/>
</dbReference>
<feature type="transmembrane region" description="Helical" evidence="2">
    <location>
        <begin position="26"/>
        <end position="50"/>
    </location>
</feature>
<organism evidence="3 4">
    <name type="scientific">Zostera marina</name>
    <name type="common">Eelgrass</name>
    <dbReference type="NCBI Taxonomy" id="29655"/>
    <lineage>
        <taxon>Eukaryota</taxon>
        <taxon>Viridiplantae</taxon>
        <taxon>Streptophyta</taxon>
        <taxon>Embryophyta</taxon>
        <taxon>Tracheophyta</taxon>
        <taxon>Spermatophyta</taxon>
        <taxon>Magnoliopsida</taxon>
        <taxon>Liliopsida</taxon>
        <taxon>Zosteraceae</taxon>
        <taxon>Zostera</taxon>
    </lineage>
</organism>
<keyword evidence="2" id="KW-0472">Membrane</keyword>